<feature type="compositionally biased region" description="Polar residues" evidence="10">
    <location>
        <begin position="203"/>
        <end position="213"/>
    </location>
</feature>
<evidence type="ECO:0000256" key="10">
    <source>
        <dbReference type="SAM" id="MobiDB-lite"/>
    </source>
</evidence>
<keyword evidence="6" id="KW-0833">Ubl conjugation pathway</keyword>
<evidence type="ECO:0000256" key="7">
    <source>
        <dbReference type="ARBA" id="ARBA00022833"/>
    </source>
</evidence>
<protein>
    <recommendedName>
        <fullName evidence="12">RING-CH-type domain-containing protein</fullName>
    </recommendedName>
</protein>
<dbReference type="GO" id="GO:0008270">
    <property type="term" value="F:zinc ion binding"/>
    <property type="evidence" value="ECO:0007669"/>
    <property type="project" value="UniProtKB-KW"/>
</dbReference>
<dbReference type="PROSITE" id="PS51292">
    <property type="entry name" value="ZF_RING_CH"/>
    <property type="match status" value="1"/>
</dbReference>
<dbReference type="GO" id="GO:0016740">
    <property type="term" value="F:transferase activity"/>
    <property type="evidence" value="ECO:0007669"/>
    <property type="project" value="UniProtKB-KW"/>
</dbReference>
<evidence type="ECO:0000256" key="5">
    <source>
        <dbReference type="ARBA" id="ARBA00022771"/>
    </source>
</evidence>
<keyword evidence="4" id="KW-0479">Metal-binding</keyword>
<organism evidence="13 14">
    <name type="scientific">Ranatra chinensis</name>
    <dbReference type="NCBI Taxonomy" id="642074"/>
    <lineage>
        <taxon>Eukaryota</taxon>
        <taxon>Metazoa</taxon>
        <taxon>Ecdysozoa</taxon>
        <taxon>Arthropoda</taxon>
        <taxon>Hexapoda</taxon>
        <taxon>Insecta</taxon>
        <taxon>Pterygota</taxon>
        <taxon>Neoptera</taxon>
        <taxon>Paraneoptera</taxon>
        <taxon>Hemiptera</taxon>
        <taxon>Heteroptera</taxon>
        <taxon>Panheteroptera</taxon>
        <taxon>Nepomorpha</taxon>
        <taxon>Nepidae</taxon>
        <taxon>Ranatrinae</taxon>
        <taxon>Ranatra</taxon>
    </lineage>
</organism>
<evidence type="ECO:0000313" key="13">
    <source>
        <dbReference type="EMBL" id="KAL1140163.1"/>
    </source>
</evidence>
<evidence type="ECO:0000256" key="3">
    <source>
        <dbReference type="ARBA" id="ARBA00022692"/>
    </source>
</evidence>
<feature type="transmembrane region" description="Helical" evidence="11">
    <location>
        <begin position="95"/>
        <end position="116"/>
    </location>
</feature>
<dbReference type="Gene3D" id="3.30.40.10">
    <property type="entry name" value="Zinc/RING finger domain, C3HC4 (zinc finger)"/>
    <property type="match status" value="1"/>
</dbReference>
<keyword evidence="5" id="KW-0863">Zinc-finger</keyword>
<keyword evidence="7" id="KW-0862">Zinc</keyword>
<dbReference type="InterPro" id="IPR011016">
    <property type="entry name" value="Znf_RING-CH"/>
</dbReference>
<keyword evidence="3 11" id="KW-0812">Transmembrane</keyword>
<comment type="caution">
    <text evidence="13">The sequence shown here is derived from an EMBL/GenBank/DDBJ whole genome shotgun (WGS) entry which is preliminary data.</text>
</comment>
<feature type="domain" description="RING-CH-type" evidence="12">
    <location>
        <begin position="4"/>
        <end position="64"/>
    </location>
</feature>
<dbReference type="InterPro" id="IPR013083">
    <property type="entry name" value="Znf_RING/FYVE/PHD"/>
</dbReference>
<keyword evidence="8 11" id="KW-1133">Transmembrane helix</keyword>
<proteinExistence type="predicted"/>
<keyword evidence="14" id="KW-1185">Reference proteome</keyword>
<comment type="subcellular location">
    <subcellularLocation>
        <location evidence="1">Membrane</location>
        <topology evidence="1">Multi-pass membrane protein</topology>
    </subcellularLocation>
</comment>
<dbReference type="AlphaFoldDB" id="A0ABD0YW37"/>
<feature type="compositionally biased region" description="Basic and acidic residues" evidence="10">
    <location>
        <begin position="193"/>
        <end position="202"/>
    </location>
</feature>
<dbReference type="GO" id="GO:0016020">
    <property type="term" value="C:membrane"/>
    <property type="evidence" value="ECO:0007669"/>
    <property type="project" value="UniProtKB-SubCell"/>
</dbReference>
<evidence type="ECO:0000256" key="1">
    <source>
        <dbReference type="ARBA" id="ARBA00004141"/>
    </source>
</evidence>
<dbReference type="Proteomes" id="UP001558652">
    <property type="component" value="Unassembled WGS sequence"/>
</dbReference>
<evidence type="ECO:0000256" key="8">
    <source>
        <dbReference type="ARBA" id="ARBA00022989"/>
    </source>
</evidence>
<evidence type="ECO:0000259" key="12">
    <source>
        <dbReference type="PROSITE" id="PS51292"/>
    </source>
</evidence>
<evidence type="ECO:0000256" key="6">
    <source>
        <dbReference type="ARBA" id="ARBA00022786"/>
    </source>
</evidence>
<evidence type="ECO:0000256" key="11">
    <source>
        <dbReference type="SAM" id="Phobius"/>
    </source>
</evidence>
<gene>
    <name evidence="13" type="ORF">AAG570_000095</name>
</gene>
<dbReference type="PANTHER" id="PTHR46065:SF3">
    <property type="entry name" value="FI20425P1"/>
    <property type="match status" value="1"/>
</dbReference>
<reference evidence="13 14" key="1">
    <citation type="submission" date="2024-07" db="EMBL/GenBank/DDBJ databases">
        <title>Chromosome-level genome assembly of the water stick insect Ranatra chinensis (Heteroptera: Nepidae).</title>
        <authorList>
            <person name="Liu X."/>
        </authorList>
    </citation>
    <scope>NUCLEOTIDE SEQUENCE [LARGE SCALE GENOMIC DNA]</scope>
    <source>
        <strain evidence="13">Cailab_2021Rc</strain>
        <tissue evidence="13">Muscle</tissue>
    </source>
</reference>
<evidence type="ECO:0000313" key="14">
    <source>
        <dbReference type="Proteomes" id="UP001558652"/>
    </source>
</evidence>
<dbReference type="Pfam" id="PF12906">
    <property type="entry name" value="RINGv"/>
    <property type="match status" value="1"/>
</dbReference>
<evidence type="ECO:0000256" key="9">
    <source>
        <dbReference type="ARBA" id="ARBA00023136"/>
    </source>
</evidence>
<evidence type="ECO:0000256" key="2">
    <source>
        <dbReference type="ARBA" id="ARBA00022679"/>
    </source>
</evidence>
<keyword evidence="9 11" id="KW-0472">Membrane</keyword>
<sequence length="213" mass="24484">VEERLSYSSDICRICHDSDKDEGLLSPCKCKGSMSLVHRSCLERWLAEADSTVCELCGHVYNTKRSPKYGLLASVWAWLRSSETRRERREMAFDFLACCAFTPLVVIGTYLGIVMGETLYLNELELDNAMDNLPGRLATLSVVSLMTTLDLAYASWLLLKLQYHIGQWYFWYRRNCKVSLLTIDTIPPNPPAEEQHRTDRQMDTNNNNFQPET</sequence>
<dbReference type="PANTHER" id="PTHR46065">
    <property type="entry name" value="E3 UBIQUITIN-PROTEIN LIGASE MARCH 2/3 FAMILY MEMBER"/>
    <property type="match status" value="1"/>
</dbReference>
<feature type="transmembrane region" description="Helical" evidence="11">
    <location>
        <begin position="136"/>
        <end position="159"/>
    </location>
</feature>
<dbReference type="SUPFAM" id="SSF57850">
    <property type="entry name" value="RING/U-box"/>
    <property type="match status" value="1"/>
</dbReference>
<feature type="region of interest" description="Disordered" evidence="10">
    <location>
        <begin position="188"/>
        <end position="213"/>
    </location>
</feature>
<name>A0ABD0YW37_9HEMI</name>
<accession>A0ABD0YW37</accession>
<feature type="non-terminal residue" evidence="13">
    <location>
        <position position="1"/>
    </location>
</feature>
<dbReference type="SMART" id="SM00744">
    <property type="entry name" value="RINGv"/>
    <property type="match status" value="1"/>
</dbReference>
<dbReference type="EMBL" id="JBFDAA010000001">
    <property type="protein sequence ID" value="KAL1140163.1"/>
    <property type="molecule type" value="Genomic_DNA"/>
</dbReference>
<keyword evidence="2" id="KW-0808">Transferase</keyword>
<evidence type="ECO:0000256" key="4">
    <source>
        <dbReference type="ARBA" id="ARBA00022723"/>
    </source>
</evidence>